<name>A0A8J3G084_9BURK</name>
<dbReference type="InterPro" id="IPR004616">
    <property type="entry name" value="Leu/Phe-tRNA_Trfase"/>
</dbReference>
<evidence type="ECO:0000256" key="4">
    <source>
        <dbReference type="HAMAP-Rule" id="MF_00688"/>
    </source>
</evidence>
<accession>A0A8J3G084</accession>
<comment type="catalytic activity">
    <reaction evidence="4">
        <text>L-phenylalanyl-tRNA(Phe) + an N-terminal L-alpha-aminoacyl-[protein] = an N-terminal L-phenylalanyl-L-alpha-aminoacyl-[protein] + tRNA(Phe)</text>
        <dbReference type="Rhea" id="RHEA:43632"/>
        <dbReference type="Rhea" id="RHEA-COMP:9668"/>
        <dbReference type="Rhea" id="RHEA-COMP:9699"/>
        <dbReference type="Rhea" id="RHEA-COMP:10636"/>
        <dbReference type="Rhea" id="RHEA-COMP:10637"/>
        <dbReference type="ChEBI" id="CHEBI:78442"/>
        <dbReference type="ChEBI" id="CHEBI:78531"/>
        <dbReference type="ChEBI" id="CHEBI:78597"/>
        <dbReference type="ChEBI" id="CHEBI:83561"/>
        <dbReference type="EC" id="2.3.2.6"/>
    </reaction>
</comment>
<dbReference type="Proteomes" id="UP000614287">
    <property type="component" value="Unassembled WGS sequence"/>
</dbReference>
<dbReference type="RefSeq" id="WP_189493494.1">
    <property type="nucleotide sequence ID" value="NZ_BMZG01000008.1"/>
</dbReference>
<dbReference type="GO" id="GO:0005737">
    <property type="term" value="C:cytoplasm"/>
    <property type="evidence" value="ECO:0007669"/>
    <property type="project" value="UniProtKB-SubCell"/>
</dbReference>
<comment type="subcellular location">
    <subcellularLocation>
        <location evidence="4">Cytoplasm</location>
    </subcellularLocation>
</comment>
<dbReference type="InterPro" id="IPR042221">
    <property type="entry name" value="Leu/Phe-tRNA_Trfase_N"/>
</dbReference>
<organism evidence="5 6">
    <name type="scientific">Formosimonas limnophila</name>
    <dbReference type="NCBI Taxonomy" id="1384487"/>
    <lineage>
        <taxon>Bacteria</taxon>
        <taxon>Pseudomonadati</taxon>
        <taxon>Pseudomonadota</taxon>
        <taxon>Betaproteobacteria</taxon>
        <taxon>Burkholderiales</taxon>
        <taxon>Burkholderiaceae</taxon>
        <taxon>Formosimonas</taxon>
    </lineage>
</organism>
<keyword evidence="3 4" id="KW-0012">Acyltransferase</keyword>
<dbReference type="PANTHER" id="PTHR30098">
    <property type="entry name" value="LEUCYL/PHENYLALANYL-TRNA--PROTEIN TRANSFERASE"/>
    <property type="match status" value="1"/>
</dbReference>
<dbReference type="Gene3D" id="3.40.630.70">
    <property type="entry name" value="Leucyl/phenylalanyl-tRNA-protein transferase, C-terminal domain"/>
    <property type="match status" value="1"/>
</dbReference>
<dbReference type="AlphaFoldDB" id="A0A8J3G084"/>
<reference evidence="5" key="2">
    <citation type="submission" date="2020-09" db="EMBL/GenBank/DDBJ databases">
        <authorList>
            <person name="Sun Q."/>
            <person name="Kim S."/>
        </authorList>
    </citation>
    <scope>NUCLEOTIDE SEQUENCE</scope>
    <source>
        <strain evidence="5">KCTC 32501</strain>
    </source>
</reference>
<dbReference type="GO" id="GO:0008914">
    <property type="term" value="F:leucyl-tRNA--protein transferase activity"/>
    <property type="evidence" value="ECO:0007669"/>
    <property type="project" value="UniProtKB-UniRule"/>
</dbReference>
<dbReference type="HAMAP" id="MF_00688">
    <property type="entry name" value="Leu_Phe_trans"/>
    <property type="match status" value="1"/>
</dbReference>
<keyword evidence="6" id="KW-1185">Reference proteome</keyword>
<dbReference type="Pfam" id="PF03588">
    <property type="entry name" value="Leu_Phe_trans"/>
    <property type="match status" value="1"/>
</dbReference>
<dbReference type="PANTHER" id="PTHR30098:SF2">
    <property type="entry name" value="LEUCYL_PHENYLALANYL-TRNA--PROTEIN TRANSFERASE"/>
    <property type="match status" value="1"/>
</dbReference>
<dbReference type="GO" id="GO:0030163">
    <property type="term" value="P:protein catabolic process"/>
    <property type="evidence" value="ECO:0007669"/>
    <property type="project" value="UniProtKB-UniRule"/>
</dbReference>
<comment type="function">
    <text evidence="4">Functions in the N-end rule pathway of protein degradation where it conjugates Leu, Phe and, less efficiently, Met from aminoacyl-tRNAs to the N-termini of proteins containing an N-terminal arginine or lysine.</text>
</comment>
<dbReference type="NCBIfam" id="TIGR00667">
    <property type="entry name" value="aat"/>
    <property type="match status" value="1"/>
</dbReference>
<evidence type="ECO:0000313" key="6">
    <source>
        <dbReference type="Proteomes" id="UP000614287"/>
    </source>
</evidence>
<proteinExistence type="inferred from homology"/>
<comment type="caution">
    <text evidence="5">The sequence shown here is derived from an EMBL/GenBank/DDBJ whole genome shotgun (WGS) entry which is preliminary data.</text>
</comment>
<protein>
    <recommendedName>
        <fullName evidence="4">Leucyl/phenylalanyl-tRNA--protein transferase</fullName>
        <ecNumber evidence="4">2.3.2.6</ecNumber>
    </recommendedName>
    <alternativeName>
        <fullName evidence="4">L/F-transferase</fullName>
    </alternativeName>
    <alternativeName>
        <fullName evidence="4">Leucyltransferase</fullName>
    </alternativeName>
    <alternativeName>
        <fullName evidence="4">Phenyalanyltransferase</fullName>
    </alternativeName>
</protein>
<evidence type="ECO:0000256" key="3">
    <source>
        <dbReference type="ARBA" id="ARBA00023315"/>
    </source>
</evidence>
<evidence type="ECO:0000256" key="1">
    <source>
        <dbReference type="ARBA" id="ARBA00022490"/>
    </source>
</evidence>
<dbReference type="EC" id="2.3.2.6" evidence="4"/>
<dbReference type="EMBL" id="BMZG01000008">
    <property type="protein sequence ID" value="GHA76245.1"/>
    <property type="molecule type" value="Genomic_DNA"/>
</dbReference>
<sequence length="254" mass="28824">MPSRIPFIYHPSEFPTHLAILNDAPHFEDVYGISLHIDAAWVRTAYMRGLFPWYSEGQPVLWHSPNPRMVLPLEDFRCAHSLKKRLKQWARQPNSPMRITLNQDFEGVIDRCANTRRVDQSGTWITNELKAAYIELHRRQEALSVEVWRDDELVAGLYGVLIGKMFFGESMFTTITDGSKAALACWVNVLASEGGQLIDCQQVTQHLTNLGGAPISREAFFAASSQLMQQPPVDWATMSNMSNLLDAYKNRATL</sequence>
<comment type="catalytic activity">
    <reaction evidence="4">
        <text>N-terminal L-arginyl-[protein] + L-leucyl-tRNA(Leu) = N-terminal L-leucyl-L-arginyl-[protein] + tRNA(Leu) + H(+)</text>
        <dbReference type="Rhea" id="RHEA:50416"/>
        <dbReference type="Rhea" id="RHEA-COMP:9613"/>
        <dbReference type="Rhea" id="RHEA-COMP:9622"/>
        <dbReference type="Rhea" id="RHEA-COMP:12672"/>
        <dbReference type="Rhea" id="RHEA-COMP:12673"/>
        <dbReference type="ChEBI" id="CHEBI:15378"/>
        <dbReference type="ChEBI" id="CHEBI:64719"/>
        <dbReference type="ChEBI" id="CHEBI:78442"/>
        <dbReference type="ChEBI" id="CHEBI:78494"/>
        <dbReference type="ChEBI" id="CHEBI:133044"/>
        <dbReference type="EC" id="2.3.2.6"/>
    </reaction>
</comment>
<evidence type="ECO:0000256" key="2">
    <source>
        <dbReference type="ARBA" id="ARBA00022679"/>
    </source>
</evidence>
<dbReference type="Gene3D" id="3.30.70.3550">
    <property type="entry name" value="Leucyl/phenylalanyl-tRNA-protein transferase, N-terminal domain"/>
    <property type="match status" value="1"/>
</dbReference>
<dbReference type="InterPro" id="IPR042203">
    <property type="entry name" value="Leu/Phe-tRNA_Trfase_C"/>
</dbReference>
<comment type="similarity">
    <text evidence="4">Belongs to the L/F-transferase family.</text>
</comment>
<dbReference type="SUPFAM" id="SSF55729">
    <property type="entry name" value="Acyl-CoA N-acyltransferases (Nat)"/>
    <property type="match status" value="1"/>
</dbReference>
<keyword evidence="1 4" id="KW-0963">Cytoplasm</keyword>
<reference evidence="5" key="1">
    <citation type="journal article" date="2014" name="Int. J. Syst. Evol. Microbiol.">
        <title>Complete genome sequence of Corynebacterium casei LMG S-19264T (=DSM 44701T), isolated from a smear-ripened cheese.</title>
        <authorList>
            <consortium name="US DOE Joint Genome Institute (JGI-PGF)"/>
            <person name="Walter F."/>
            <person name="Albersmeier A."/>
            <person name="Kalinowski J."/>
            <person name="Ruckert C."/>
        </authorList>
    </citation>
    <scope>NUCLEOTIDE SEQUENCE</scope>
    <source>
        <strain evidence="5">KCTC 32501</strain>
    </source>
</reference>
<evidence type="ECO:0000313" key="5">
    <source>
        <dbReference type="EMBL" id="GHA76245.1"/>
    </source>
</evidence>
<gene>
    <name evidence="4 5" type="primary">aat</name>
    <name evidence="5" type="ORF">GCM10009007_16630</name>
</gene>
<comment type="catalytic activity">
    <reaction evidence="4">
        <text>N-terminal L-lysyl-[protein] + L-leucyl-tRNA(Leu) = N-terminal L-leucyl-L-lysyl-[protein] + tRNA(Leu) + H(+)</text>
        <dbReference type="Rhea" id="RHEA:12340"/>
        <dbReference type="Rhea" id="RHEA-COMP:9613"/>
        <dbReference type="Rhea" id="RHEA-COMP:9622"/>
        <dbReference type="Rhea" id="RHEA-COMP:12670"/>
        <dbReference type="Rhea" id="RHEA-COMP:12671"/>
        <dbReference type="ChEBI" id="CHEBI:15378"/>
        <dbReference type="ChEBI" id="CHEBI:65249"/>
        <dbReference type="ChEBI" id="CHEBI:78442"/>
        <dbReference type="ChEBI" id="CHEBI:78494"/>
        <dbReference type="ChEBI" id="CHEBI:133043"/>
        <dbReference type="EC" id="2.3.2.6"/>
    </reaction>
</comment>
<dbReference type="InterPro" id="IPR016181">
    <property type="entry name" value="Acyl_CoA_acyltransferase"/>
</dbReference>
<keyword evidence="2 4" id="KW-0808">Transferase</keyword>